<dbReference type="Gene3D" id="3.40.190.10">
    <property type="entry name" value="Periplasmic binding protein-like II"/>
    <property type="match status" value="1"/>
</dbReference>
<comment type="caution">
    <text evidence="3">The sequence shown here is derived from an EMBL/GenBank/DDBJ whole genome shotgun (WGS) entry which is preliminary data.</text>
</comment>
<dbReference type="EMBL" id="JBHSTE010000003">
    <property type="protein sequence ID" value="MFC6333212.1"/>
    <property type="molecule type" value="Genomic_DNA"/>
</dbReference>
<dbReference type="PANTHER" id="PTHR43649">
    <property type="entry name" value="ARABINOSE-BINDING PROTEIN-RELATED"/>
    <property type="match status" value="1"/>
</dbReference>
<feature type="signal peptide" evidence="2">
    <location>
        <begin position="1"/>
        <end position="21"/>
    </location>
</feature>
<keyword evidence="4" id="KW-1185">Reference proteome</keyword>
<dbReference type="Proteomes" id="UP001596233">
    <property type="component" value="Unassembled WGS sequence"/>
</dbReference>
<organism evidence="3 4">
    <name type="scientific">Paenibacillus septentrionalis</name>
    <dbReference type="NCBI Taxonomy" id="429342"/>
    <lineage>
        <taxon>Bacteria</taxon>
        <taxon>Bacillati</taxon>
        <taxon>Bacillota</taxon>
        <taxon>Bacilli</taxon>
        <taxon>Bacillales</taxon>
        <taxon>Paenibacillaceae</taxon>
        <taxon>Paenibacillus</taxon>
    </lineage>
</organism>
<gene>
    <name evidence="3" type="ORF">ACFP56_11305</name>
</gene>
<dbReference type="SUPFAM" id="SSF53850">
    <property type="entry name" value="Periplasmic binding protein-like II"/>
    <property type="match status" value="1"/>
</dbReference>
<evidence type="ECO:0000256" key="1">
    <source>
        <dbReference type="SAM" id="MobiDB-lite"/>
    </source>
</evidence>
<feature type="chain" id="PRO_5047186410" evidence="2">
    <location>
        <begin position="22"/>
        <end position="458"/>
    </location>
</feature>
<protein>
    <submittedName>
        <fullName evidence="3">ABC transporter substrate-binding protein</fullName>
    </submittedName>
</protein>
<proteinExistence type="predicted"/>
<dbReference type="PANTHER" id="PTHR43649:SF12">
    <property type="entry name" value="DIACETYLCHITOBIOSE BINDING PROTEIN DASA"/>
    <property type="match status" value="1"/>
</dbReference>
<dbReference type="PROSITE" id="PS51257">
    <property type="entry name" value="PROKAR_LIPOPROTEIN"/>
    <property type="match status" value="1"/>
</dbReference>
<name>A0ABW1V630_9BACL</name>
<dbReference type="RefSeq" id="WP_379234433.1">
    <property type="nucleotide sequence ID" value="NZ_JBHSTE010000003.1"/>
</dbReference>
<dbReference type="Pfam" id="PF01547">
    <property type="entry name" value="SBP_bac_1"/>
    <property type="match status" value="1"/>
</dbReference>
<sequence>MVRKLMMVLCCMMLVFMVACSSNGGTTPSNSEVVQETNSPTDTDNGEEDVPEETVNPNVTPEMDFDMGGRTIKIASWYDESIPENSPDTIKLKQNLEALMEKHNFNVEYVVVDYGEYQDKVKASLMAGEPIGDIIRLARPWMIPTLVKQDLFWPLDEYVINDNAFVVQYTTELSQFNGEGYGFRIGVAGAGHGVFYNRTLMDQLGIKPLQEYIDEDNWNWDTFIQVAKDANRDTNNDGKIDTWGLTNGNLLIPALAANETNLFLEGQQNLEDPKTLEVLNFLNRMATEAVARPTEGGDWTEPKQFFIQGNTLMWPGPDYDMDSLKTDMAEYDIGYLPFPKGPSGSTYHSYNTIPNYYTIPKAVENPEQIVYLWEKIYDIESMYDYPRQADLEKWFSDEADVENARLASSSIRVIEGPDAYPSMPYYEFLGELTDGVSVSTVIEKYKETFQSAADELWK</sequence>
<dbReference type="InterPro" id="IPR050490">
    <property type="entry name" value="Bact_solute-bd_prot1"/>
</dbReference>
<dbReference type="InterPro" id="IPR006059">
    <property type="entry name" value="SBP"/>
</dbReference>
<feature type="region of interest" description="Disordered" evidence="1">
    <location>
        <begin position="25"/>
        <end position="62"/>
    </location>
</feature>
<keyword evidence="2" id="KW-0732">Signal</keyword>
<evidence type="ECO:0000313" key="4">
    <source>
        <dbReference type="Proteomes" id="UP001596233"/>
    </source>
</evidence>
<feature type="compositionally biased region" description="Polar residues" evidence="1">
    <location>
        <begin position="25"/>
        <end position="43"/>
    </location>
</feature>
<accession>A0ABW1V630</accession>
<reference evidence="4" key="1">
    <citation type="journal article" date="2019" name="Int. J. Syst. Evol. Microbiol.">
        <title>The Global Catalogue of Microorganisms (GCM) 10K type strain sequencing project: providing services to taxonomists for standard genome sequencing and annotation.</title>
        <authorList>
            <consortium name="The Broad Institute Genomics Platform"/>
            <consortium name="The Broad Institute Genome Sequencing Center for Infectious Disease"/>
            <person name="Wu L."/>
            <person name="Ma J."/>
        </authorList>
    </citation>
    <scope>NUCLEOTIDE SEQUENCE [LARGE SCALE GENOMIC DNA]</scope>
    <source>
        <strain evidence="4">PCU 280</strain>
    </source>
</reference>
<evidence type="ECO:0000313" key="3">
    <source>
        <dbReference type="EMBL" id="MFC6333212.1"/>
    </source>
</evidence>
<evidence type="ECO:0000256" key="2">
    <source>
        <dbReference type="SAM" id="SignalP"/>
    </source>
</evidence>